<keyword evidence="5" id="KW-1185">Reference proteome</keyword>
<dbReference type="InterPro" id="IPR012373">
    <property type="entry name" value="Ferrdict_sens_TM"/>
</dbReference>
<evidence type="ECO:0000259" key="2">
    <source>
        <dbReference type="Pfam" id="PF04773"/>
    </source>
</evidence>
<dbReference type="AlphaFoldDB" id="A0A4Q6XPU0"/>
<organism evidence="4 5">
    <name type="scientific">Sphingobacterium corticibacterium</name>
    <dbReference type="NCBI Taxonomy" id="2484746"/>
    <lineage>
        <taxon>Bacteria</taxon>
        <taxon>Pseudomonadati</taxon>
        <taxon>Bacteroidota</taxon>
        <taxon>Sphingobacteriia</taxon>
        <taxon>Sphingobacteriales</taxon>
        <taxon>Sphingobacteriaceae</taxon>
        <taxon>Sphingobacterium</taxon>
    </lineage>
</organism>
<feature type="transmembrane region" description="Helical" evidence="1">
    <location>
        <begin position="94"/>
        <end position="118"/>
    </location>
</feature>
<reference evidence="4 5" key="1">
    <citation type="submission" date="2019-02" db="EMBL/GenBank/DDBJ databases">
        <authorList>
            <person name="Li Y."/>
        </authorList>
    </citation>
    <scope>NUCLEOTIDE SEQUENCE [LARGE SCALE GENOMIC DNA]</scope>
    <source>
        <strain evidence="4 5">30C10-4-7</strain>
    </source>
</reference>
<evidence type="ECO:0000313" key="5">
    <source>
        <dbReference type="Proteomes" id="UP000292855"/>
    </source>
</evidence>
<name>A0A4Q6XPU0_9SPHI</name>
<keyword evidence="1" id="KW-0812">Transmembrane</keyword>
<evidence type="ECO:0000313" key="4">
    <source>
        <dbReference type="EMBL" id="RZF62250.1"/>
    </source>
</evidence>
<dbReference type="PANTHER" id="PTHR30273">
    <property type="entry name" value="PERIPLASMIC SIGNAL SENSOR AND SIGMA FACTOR ACTIVATOR FECR-RELATED"/>
    <property type="match status" value="1"/>
</dbReference>
<dbReference type="EMBL" id="SGIT01000001">
    <property type="protein sequence ID" value="RZF62250.1"/>
    <property type="molecule type" value="Genomic_DNA"/>
</dbReference>
<evidence type="ECO:0000256" key="1">
    <source>
        <dbReference type="SAM" id="Phobius"/>
    </source>
</evidence>
<dbReference type="RefSeq" id="WP_130140479.1">
    <property type="nucleotide sequence ID" value="NZ_SGIT01000001.1"/>
</dbReference>
<comment type="caution">
    <text evidence="4">The sequence shown here is derived from an EMBL/GenBank/DDBJ whole genome shotgun (WGS) entry which is preliminary data.</text>
</comment>
<sequence>MTNREEITDLIKKMLDGDITPQERDDLHSWAEKSEQRSKFLHRVLHEDLLWEDICIWFELEFLDQEVWNSRLEDSVLQKISQSKKSRRQINLRLYRHLVPYAAAILIITLFSIGVYHYRESVTSPANGENIEAMIDIEPGKDRASLTLADGRIVELSGEKEGIVMGSQLTYADGAAVTAGRLQNTDVVTISVPRGGKYQVTLSDGTVVWLNADSKLKYPIRFTPKSRVVELEGEAYFDVAKIEDKSGHVPFLVKSATQTIEVLGTQFNLKAYGDEISCTTTLVEGSVLLKTSQGNMKLKPGEQGIYEANELKKTNVNVEEFAAWKDNKFVFNETPLSDAMAQISRWYDIEVIYKGSNKLTYFYGEISRTKKISEVLAILKEGGVTFNIEKNGDQKRLIVSL</sequence>
<dbReference type="PANTHER" id="PTHR30273:SF2">
    <property type="entry name" value="PROTEIN FECR"/>
    <property type="match status" value="1"/>
</dbReference>
<feature type="domain" description="Protein FecR C-terminal" evidence="3">
    <location>
        <begin position="328"/>
        <end position="391"/>
    </location>
</feature>
<dbReference type="Pfam" id="PF16344">
    <property type="entry name" value="FecR_C"/>
    <property type="match status" value="1"/>
</dbReference>
<proteinExistence type="predicted"/>
<dbReference type="Pfam" id="PF04773">
    <property type="entry name" value="FecR"/>
    <property type="match status" value="1"/>
</dbReference>
<dbReference type="Gene3D" id="3.55.50.30">
    <property type="match status" value="1"/>
</dbReference>
<dbReference type="Gene3D" id="2.60.120.1440">
    <property type="match status" value="1"/>
</dbReference>
<dbReference type="InterPro" id="IPR006860">
    <property type="entry name" value="FecR"/>
</dbReference>
<keyword evidence="1" id="KW-0472">Membrane</keyword>
<accession>A0A4Q6XPU0</accession>
<evidence type="ECO:0000259" key="3">
    <source>
        <dbReference type="Pfam" id="PF16344"/>
    </source>
</evidence>
<protein>
    <submittedName>
        <fullName evidence="4">DUF4974 domain-containing protein</fullName>
    </submittedName>
</protein>
<dbReference type="Proteomes" id="UP000292855">
    <property type="component" value="Unassembled WGS sequence"/>
</dbReference>
<dbReference type="GO" id="GO:0016989">
    <property type="term" value="F:sigma factor antagonist activity"/>
    <property type="evidence" value="ECO:0007669"/>
    <property type="project" value="TreeGrafter"/>
</dbReference>
<feature type="domain" description="FecR protein" evidence="2">
    <location>
        <begin position="189"/>
        <end position="287"/>
    </location>
</feature>
<keyword evidence="1" id="KW-1133">Transmembrane helix</keyword>
<dbReference type="OrthoDB" id="1099963at2"/>
<gene>
    <name evidence="4" type="ORF">EWE74_05475</name>
</gene>
<dbReference type="InterPro" id="IPR032508">
    <property type="entry name" value="FecR_C"/>
</dbReference>